<dbReference type="RefSeq" id="XP_040759358.1">
    <property type="nucleotide sequence ID" value="XM_040909958.1"/>
</dbReference>
<sequence>MTRKHAVDQEQFIELAKGSEGCQSVALQSEQRSLHISEPFLVGETLVQLVEIPGFDDAANDDTDVLDLIAKCSHHLSRCSLKKGVTGIIYLHPITDNRMGRAALRYFNTFTALCGPGALSNAAIAFNMWNEVDEDVAERRSRELSDTELLFKPALDAGAKTFRHNNTRESARIILGYLAGLSTTRLAFQKEVPVSKRHWDVCDSSAGRVLSRYTETWGTS</sequence>
<evidence type="ECO:0000313" key="1">
    <source>
        <dbReference type="EMBL" id="KZT01618.1"/>
    </source>
</evidence>
<accession>A0A165BTF8</accession>
<dbReference type="EMBL" id="KV427662">
    <property type="protein sequence ID" value="KZT01618.1"/>
    <property type="molecule type" value="Genomic_DNA"/>
</dbReference>
<keyword evidence="2" id="KW-1185">Reference proteome</keyword>
<protein>
    <submittedName>
        <fullName evidence="1">Uncharacterized protein</fullName>
    </submittedName>
</protein>
<dbReference type="Proteomes" id="UP000076871">
    <property type="component" value="Unassembled WGS sequence"/>
</dbReference>
<dbReference type="OrthoDB" id="8954335at2759"/>
<dbReference type="InParanoid" id="A0A165BTF8"/>
<evidence type="ECO:0000313" key="2">
    <source>
        <dbReference type="Proteomes" id="UP000076871"/>
    </source>
</evidence>
<dbReference type="Gene3D" id="3.40.50.300">
    <property type="entry name" value="P-loop containing nucleotide triphosphate hydrolases"/>
    <property type="match status" value="1"/>
</dbReference>
<name>A0A165BTF8_9APHY</name>
<dbReference type="InterPro" id="IPR027417">
    <property type="entry name" value="P-loop_NTPase"/>
</dbReference>
<proteinExistence type="predicted"/>
<dbReference type="GeneID" id="63826987"/>
<dbReference type="STRING" id="1314785.A0A165BTF8"/>
<dbReference type="AlphaFoldDB" id="A0A165BTF8"/>
<gene>
    <name evidence="1" type="ORF">LAESUDRAFT_731031</name>
</gene>
<organism evidence="1 2">
    <name type="scientific">Laetiporus sulphureus 93-53</name>
    <dbReference type="NCBI Taxonomy" id="1314785"/>
    <lineage>
        <taxon>Eukaryota</taxon>
        <taxon>Fungi</taxon>
        <taxon>Dikarya</taxon>
        <taxon>Basidiomycota</taxon>
        <taxon>Agaricomycotina</taxon>
        <taxon>Agaricomycetes</taxon>
        <taxon>Polyporales</taxon>
        <taxon>Laetiporus</taxon>
    </lineage>
</organism>
<reference evidence="1 2" key="1">
    <citation type="journal article" date="2016" name="Mol. Biol. Evol.">
        <title>Comparative Genomics of Early-Diverging Mushroom-Forming Fungi Provides Insights into the Origins of Lignocellulose Decay Capabilities.</title>
        <authorList>
            <person name="Nagy L.G."/>
            <person name="Riley R."/>
            <person name="Tritt A."/>
            <person name="Adam C."/>
            <person name="Daum C."/>
            <person name="Floudas D."/>
            <person name="Sun H."/>
            <person name="Yadav J.S."/>
            <person name="Pangilinan J."/>
            <person name="Larsson K.H."/>
            <person name="Matsuura K."/>
            <person name="Barry K."/>
            <person name="Labutti K."/>
            <person name="Kuo R."/>
            <person name="Ohm R.A."/>
            <person name="Bhattacharya S.S."/>
            <person name="Shirouzu T."/>
            <person name="Yoshinaga Y."/>
            <person name="Martin F.M."/>
            <person name="Grigoriev I.V."/>
            <person name="Hibbett D.S."/>
        </authorList>
    </citation>
    <scope>NUCLEOTIDE SEQUENCE [LARGE SCALE GENOMIC DNA]</scope>
    <source>
        <strain evidence="1 2">93-53</strain>
    </source>
</reference>